<evidence type="ECO:0000313" key="2">
    <source>
        <dbReference type="EMBL" id="TFW70044.1"/>
    </source>
</evidence>
<dbReference type="PANTHER" id="PTHR43102:SF2">
    <property type="entry name" value="GAF DOMAIN-CONTAINING PROTEIN"/>
    <property type="match status" value="1"/>
</dbReference>
<dbReference type="InterPro" id="IPR029016">
    <property type="entry name" value="GAF-like_dom_sf"/>
</dbReference>
<evidence type="ECO:0000313" key="3">
    <source>
        <dbReference type="Proteomes" id="UP000297706"/>
    </source>
</evidence>
<name>A0A4Y9VPI9_9PROT</name>
<dbReference type="Proteomes" id="UP000297706">
    <property type="component" value="Unassembled WGS sequence"/>
</dbReference>
<feature type="domain" description="GAF" evidence="1">
    <location>
        <begin position="26"/>
        <end position="168"/>
    </location>
</feature>
<keyword evidence="3" id="KW-1185">Reference proteome</keyword>
<dbReference type="OrthoDB" id="5571399at2"/>
<organism evidence="2 3">
    <name type="scientific">Methylotenera oryzisoli</name>
    <dbReference type="NCBI Taxonomy" id="2080758"/>
    <lineage>
        <taxon>Bacteria</taxon>
        <taxon>Pseudomonadati</taxon>
        <taxon>Pseudomonadota</taxon>
        <taxon>Betaproteobacteria</taxon>
        <taxon>Nitrosomonadales</taxon>
        <taxon>Methylophilaceae</taxon>
        <taxon>Methylotenera</taxon>
    </lineage>
</organism>
<dbReference type="PANTHER" id="PTHR43102">
    <property type="entry name" value="SLR1143 PROTEIN"/>
    <property type="match status" value="1"/>
</dbReference>
<dbReference type="GO" id="GO:0016301">
    <property type="term" value="F:kinase activity"/>
    <property type="evidence" value="ECO:0007669"/>
    <property type="project" value="UniProtKB-KW"/>
</dbReference>
<dbReference type="Pfam" id="PF01590">
    <property type="entry name" value="GAF"/>
    <property type="match status" value="1"/>
</dbReference>
<evidence type="ECO:0000259" key="1">
    <source>
        <dbReference type="SMART" id="SM00065"/>
    </source>
</evidence>
<keyword evidence="2" id="KW-0808">Transferase</keyword>
<sequence length="168" mass="18855">MIAAPIPHDEDKRLQALRALLILDTPPEERFNRITAFAAFEFDVPIVLLSLIDDDRQWCKSTFGTDFCSSSRDISFCGHAILQDQIMVIEDAAQDVRFHDNPLVIGEPHIRFYAGAQLVLPTGEAVGSFCLIDRKPRTLDENDLSILSTLRQMVVTELVANRDKSIGQ</sequence>
<dbReference type="RefSeq" id="WP_135278689.1">
    <property type="nucleotide sequence ID" value="NZ_PQVH01000014.1"/>
</dbReference>
<proteinExistence type="predicted"/>
<comment type="caution">
    <text evidence="2">The sequence shown here is derived from an EMBL/GenBank/DDBJ whole genome shotgun (WGS) entry which is preliminary data.</text>
</comment>
<dbReference type="EMBL" id="PQVH01000014">
    <property type="protein sequence ID" value="TFW70044.1"/>
    <property type="molecule type" value="Genomic_DNA"/>
</dbReference>
<dbReference type="InterPro" id="IPR003018">
    <property type="entry name" value="GAF"/>
</dbReference>
<gene>
    <name evidence="2" type="ORF">C3Y98_11275</name>
</gene>
<dbReference type="Gene3D" id="3.30.450.40">
    <property type="match status" value="1"/>
</dbReference>
<protein>
    <submittedName>
        <fullName evidence="2">Histidine kinase</fullName>
    </submittedName>
</protein>
<dbReference type="AlphaFoldDB" id="A0A4Y9VPI9"/>
<dbReference type="SMART" id="SM00065">
    <property type="entry name" value="GAF"/>
    <property type="match status" value="1"/>
</dbReference>
<reference evidence="2 3" key="1">
    <citation type="submission" date="2018-02" db="EMBL/GenBank/DDBJ databases">
        <title>A novel lanthanide dependent methylotroph, Methylotenera sp. La3113.</title>
        <authorList>
            <person name="Lv H."/>
            <person name="Tani A."/>
        </authorList>
    </citation>
    <scope>NUCLEOTIDE SEQUENCE [LARGE SCALE GENOMIC DNA]</scope>
    <source>
        <strain evidence="2 3">La3113</strain>
    </source>
</reference>
<keyword evidence="2" id="KW-0418">Kinase</keyword>
<dbReference type="SUPFAM" id="SSF55781">
    <property type="entry name" value="GAF domain-like"/>
    <property type="match status" value="1"/>
</dbReference>
<accession>A0A4Y9VPI9</accession>